<sequence>MTSAMMSSPAMAQNRTLAGERQRGGANGEHLRDVTSFAKAARVFASRPSLRRLARSHRVRGERKGVVERHKSAQKRRYRTLRVRARSSGERLGEEVSAGTSAERGRLIQYHMVCTVSAEAPYSPLPVRGLLAVCHEALRPGLPKPQDQRGFKPKTSELIGRSPMAKAMGEDAVG</sequence>
<evidence type="ECO:0000313" key="3">
    <source>
        <dbReference type="Proteomes" id="UP000000763"/>
    </source>
</evidence>
<feature type="region of interest" description="Disordered" evidence="1">
    <location>
        <begin position="1"/>
        <end position="31"/>
    </location>
</feature>
<evidence type="ECO:0000256" key="1">
    <source>
        <dbReference type="SAM" id="MobiDB-lite"/>
    </source>
</evidence>
<dbReference type="Proteomes" id="UP000000763">
    <property type="component" value="Chromosome 4"/>
</dbReference>
<feature type="compositionally biased region" description="Basic and acidic residues" evidence="1">
    <location>
        <begin position="18"/>
        <end position="31"/>
    </location>
</feature>
<name>Q6MWC8_ORYSJ</name>
<proteinExistence type="predicted"/>
<reference evidence="3" key="1">
    <citation type="journal article" date="2005" name="Nature">
        <title>The map-based sequence of the rice genome.</title>
        <authorList>
            <consortium name="International rice genome sequencing project (IRGSP)"/>
            <person name="Matsumoto T."/>
            <person name="Wu J."/>
            <person name="Kanamori H."/>
            <person name="Katayose Y."/>
            <person name="Fujisawa M."/>
            <person name="Namiki N."/>
            <person name="Mizuno H."/>
            <person name="Yamamoto K."/>
            <person name="Antonio B.A."/>
            <person name="Baba T."/>
            <person name="Sakata K."/>
            <person name="Nagamura Y."/>
            <person name="Aoki H."/>
            <person name="Arikawa K."/>
            <person name="Arita K."/>
            <person name="Bito T."/>
            <person name="Chiden Y."/>
            <person name="Fujitsuka N."/>
            <person name="Fukunaka R."/>
            <person name="Hamada M."/>
            <person name="Harada C."/>
            <person name="Hayashi A."/>
            <person name="Hijishita S."/>
            <person name="Honda M."/>
            <person name="Hosokawa S."/>
            <person name="Ichikawa Y."/>
            <person name="Idonuma A."/>
            <person name="Iijima M."/>
            <person name="Ikeda M."/>
            <person name="Ikeno M."/>
            <person name="Ito K."/>
            <person name="Ito S."/>
            <person name="Ito T."/>
            <person name="Ito Y."/>
            <person name="Ito Y."/>
            <person name="Iwabuchi A."/>
            <person name="Kamiya K."/>
            <person name="Karasawa W."/>
            <person name="Kurita K."/>
            <person name="Katagiri S."/>
            <person name="Kikuta A."/>
            <person name="Kobayashi H."/>
            <person name="Kobayashi N."/>
            <person name="Machita K."/>
            <person name="Maehara T."/>
            <person name="Masukawa M."/>
            <person name="Mizubayashi T."/>
            <person name="Mukai Y."/>
            <person name="Nagasaki H."/>
            <person name="Nagata Y."/>
            <person name="Naito S."/>
            <person name="Nakashima M."/>
            <person name="Nakama Y."/>
            <person name="Nakamichi Y."/>
            <person name="Nakamura M."/>
            <person name="Meguro A."/>
            <person name="Negishi M."/>
            <person name="Ohta I."/>
            <person name="Ohta T."/>
            <person name="Okamoto M."/>
            <person name="Ono N."/>
            <person name="Saji S."/>
            <person name="Sakaguchi M."/>
            <person name="Sakai K."/>
            <person name="Shibata M."/>
            <person name="Shimokawa T."/>
            <person name="Song J."/>
            <person name="Takazaki Y."/>
            <person name="Terasawa K."/>
            <person name="Tsugane M."/>
            <person name="Tsuji K."/>
            <person name="Ueda S."/>
            <person name="Waki K."/>
            <person name="Yamagata H."/>
            <person name="Yamamoto M."/>
            <person name="Yamamoto S."/>
            <person name="Yamane H."/>
            <person name="Yoshiki S."/>
            <person name="Yoshihara R."/>
            <person name="Yukawa K."/>
            <person name="Zhong H."/>
            <person name="Yano M."/>
            <person name="Yuan Q."/>
            <person name="Ouyang S."/>
            <person name="Liu J."/>
            <person name="Jones K.M."/>
            <person name="Gansberger K."/>
            <person name="Moffat K."/>
            <person name="Hill J."/>
            <person name="Bera J."/>
            <person name="Fadrosh D."/>
            <person name="Jin S."/>
            <person name="Johri S."/>
            <person name="Kim M."/>
            <person name="Overton L."/>
            <person name="Reardon M."/>
            <person name="Tsitrin T."/>
            <person name="Vuong H."/>
            <person name="Weaver B."/>
            <person name="Ciecko A."/>
            <person name="Tallon L."/>
            <person name="Jackson J."/>
            <person name="Pai G."/>
            <person name="Aken S.V."/>
            <person name="Utterback T."/>
            <person name="Reidmuller S."/>
            <person name="Feldblyum T."/>
            <person name="Hsiao J."/>
            <person name="Zismann V."/>
            <person name="Iobst S."/>
            <person name="de Vazeille A.R."/>
            <person name="Buell C.R."/>
            <person name="Ying K."/>
            <person name="Li Y."/>
            <person name="Lu T."/>
            <person name="Huang Y."/>
            <person name="Zhao Q."/>
            <person name="Feng Q."/>
            <person name="Zhang L."/>
            <person name="Zhu J."/>
            <person name="Weng Q."/>
            <person name="Mu J."/>
            <person name="Lu Y."/>
            <person name="Fan D."/>
            <person name="Liu Y."/>
            <person name="Guan J."/>
            <person name="Zhang Y."/>
            <person name="Yu S."/>
            <person name="Liu X."/>
            <person name="Zhang Y."/>
            <person name="Hong G."/>
            <person name="Han B."/>
            <person name="Choisne N."/>
            <person name="Demange N."/>
            <person name="Orjeda G."/>
            <person name="Samain S."/>
            <person name="Cattolico L."/>
            <person name="Pelletier E."/>
            <person name="Couloux A."/>
            <person name="Segurens B."/>
            <person name="Wincker P."/>
            <person name="D'Hont A."/>
            <person name="Scarpelli C."/>
            <person name="Weissenbach J."/>
            <person name="Salanoubat M."/>
            <person name="Quetier F."/>
            <person name="Yu Y."/>
            <person name="Kim H.R."/>
            <person name="Rambo T."/>
            <person name="Currie J."/>
            <person name="Collura K."/>
            <person name="Luo M."/>
            <person name="Yang T."/>
            <person name="Ammiraju J.S.S."/>
            <person name="Engler F."/>
            <person name="Soderlund C."/>
            <person name="Wing R.A."/>
            <person name="Palmer L.E."/>
            <person name="de la Bastide M."/>
            <person name="Spiegel L."/>
            <person name="Nascimento L."/>
            <person name="Zutavern T."/>
            <person name="O'Shaughnessy A."/>
            <person name="Dike S."/>
            <person name="Dedhia N."/>
            <person name="Preston R."/>
            <person name="Balija V."/>
            <person name="McCombie W.R."/>
            <person name="Chow T."/>
            <person name="Chen H."/>
            <person name="Chung M."/>
            <person name="Chen C."/>
            <person name="Shaw J."/>
            <person name="Wu H."/>
            <person name="Hsiao K."/>
            <person name="Chao Y."/>
            <person name="Chu M."/>
            <person name="Cheng C."/>
            <person name="Hour A."/>
            <person name="Lee P."/>
            <person name="Lin S."/>
            <person name="Lin Y."/>
            <person name="Liou J."/>
            <person name="Liu S."/>
            <person name="Hsing Y."/>
            <person name="Raghuvanshi S."/>
            <person name="Mohanty A."/>
            <person name="Bharti A.K."/>
            <person name="Gaur A."/>
            <person name="Gupta V."/>
            <person name="Kumar D."/>
            <person name="Ravi V."/>
            <person name="Vij S."/>
            <person name="Kapur A."/>
            <person name="Khurana P."/>
            <person name="Khurana P."/>
            <person name="Khurana J.P."/>
            <person name="Tyagi A.K."/>
            <person name="Gaikwad K."/>
            <person name="Singh A."/>
            <person name="Dalal V."/>
            <person name="Srivastava S."/>
            <person name="Dixit A."/>
            <person name="Pal A.K."/>
            <person name="Ghazi I.A."/>
            <person name="Yadav M."/>
            <person name="Pandit A."/>
            <person name="Bhargava A."/>
            <person name="Sureshbabu K."/>
            <person name="Batra K."/>
            <person name="Sharma T.R."/>
            <person name="Mohapatra T."/>
            <person name="Singh N.K."/>
            <person name="Messing J."/>
            <person name="Nelson A.B."/>
            <person name="Fuks G."/>
            <person name="Kavchok S."/>
            <person name="Keizer G."/>
            <person name="Linton E."/>
            <person name="Llaca V."/>
            <person name="Song R."/>
            <person name="Tanyolac B."/>
            <person name="Young S."/>
            <person name="Ho-Il K."/>
            <person name="Hahn J.H."/>
            <person name="Sangsakoo G."/>
            <person name="Vanavichit A."/>
            <person name="de Mattos Luiz.A.T."/>
            <person name="Zimmer P.D."/>
            <person name="Malone G."/>
            <person name="Dellagostin O."/>
            <person name="de Oliveira A.C."/>
            <person name="Bevan M."/>
            <person name="Bancroft I."/>
            <person name="Minx P."/>
            <person name="Cordum H."/>
            <person name="Wilson R."/>
            <person name="Cheng Z."/>
            <person name="Jin W."/>
            <person name="Jiang J."/>
            <person name="Leong S.A."/>
            <person name="Iwama H."/>
            <person name="Gojobori T."/>
            <person name="Itoh T."/>
            <person name="Niimura Y."/>
            <person name="Fujii Y."/>
            <person name="Habara T."/>
            <person name="Sakai H."/>
            <person name="Sato Y."/>
            <person name="Wilson G."/>
            <person name="Kumar K."/>
            <person name="McCouch S."/>
            <person name="Juretic N."/>
            <person name="Hoen D."/>
            <person name="Wright S."/>
            <person name="Bruskiewich R."/>
            <person name="Bureau T."/>
            <person name="Miyao A."/>
            <person name="Hirochika H."/>
            <person name="Nishikawa T."/>
            <person name="Kadowaki K."/>
            <person name="Sugiura M."/>
            <person name="Burr B."/>
            <person name="Sasaki T."/>
        </authorList>
    </citation>
    <scope>NUCLEOTIDE SEQUENCE [LARGE SCALE GENOMIC DNA]</scope>
    <source>
        <strain evidence="3">cv. Nipponbare</strain>
    </source>
</reference>
<feature type="compositionally biased region" description="Basic and acidic residues" evidence="1">
    <location>
        <begin position="62"/>
        <end position="71"/>
    </location>
</feature>
<evidence type="ECO:0000313" key="2">
    <source>
        <dbReference type="EMBL" id="CAE76017.1"/>
    </source>
</evidence>
<feature type="compositionally biased region" description="Low complexity" evidence="1">
    <location>
        <begin position="1"/>
        <end position="12"/>
    </location>
</feature>
<gene>
    <name evidence="2" type="primary">B1292H11.3</name>
</gene>
<reference evidence="3" key="2">
    <citation type="journal article" date="2008" name="Nucleic Acids Res.">
        <title>The rice annotation project database (RAP-DB): 2008 update.</title>
        <authorList>
            <consortium name="The rice annotation project (RAP)"/>
        </authorList>
    </citation>
    <scope>GENOME REANNOTATION</scope>
    <source>
        <strain evidence="3">cv. Nipponbare</strain>
    </source>
</reference>
<dbReference type="AlphaFoldDB" id="Q6MWC8"/>
<feature type="region of interest" description="Disordered" evidence="1">
    <location>
        <begin position="144"/>
        <end position="174"/>
    </location>
</feature>
<protein>
    <submittedName>
        <fullName evidence="2">B1292H11.3 protein</fullName>
    </submittedName>
</protein>
<feature type="region of interest" description="Disordered" evidence="1">
    <location>
        <begin position="56"/>
        <end position="77"/>
    </location>
</feature>
<accession>Q6MWC8</accession>
<dbReference type="EMBL" id="BX842606">
    <property type="protein sequence ID" value="CAE76017.1"/>
    <property type="molecule type" value="Genomic_DNA"/>
</dbReference>
<organism evidence="2 3">
    <name type="scientific">Oryza sativa subsp. japonica</name>
    <name type="common">Rice</name>
    <dbReference type="NCBI Taxonomy" id="39947"/>
    <lineage>
        <taxon>Eukaryota</taxon>
        <taxon>Viridiplantae</taxon>
        <taxon>Streptophyta</taxon>
        <taxon>Embryophyta</taxon>
        <taxon>Tracheophyta</taxon>
        <taxon>Spermatophyta</taxon>
        <taxon>Magnoliopsida</taxon>
        <taxon>Liliopsida</taxon>
        <taxon>Poales</taxon>
        <taxon>Poaceae</taxon>
        <taxon>BOP clade</taxon>
        <taxon>Oryzoideae</taxon>
        <taxon>Oryzeae</taxon>
        <taxon>Oryzinae</taxon>
        <taxon>Oryza</taxon>
        <taxon>Oryza sativa</taxon>
    </lineage>
</organism>